<dbReference type="Proteomes" id="UP000461880">
    <property type="component" value="Unassembled WGS sequence"/>
</dbReference>
<evidence type="ECO:0008006" key="3">
    <source>
        <dbReference type="Google" id="ProtNLM"/>
    </source>
</evidence>
<proteinExistence type="predicted"/>
<keyword evidence="2" id="KW-1185">Reference proteome</keyword>
<dbReference type="EMBL" id="VUMN01000003">
    <property type="protein sequence ID" value="MSS57799.1"/>
    <property type="molecule type" value="Genomic_DNA"/>
</dbReference>
<dbReference type="SUPFAM" id="SSF53098">
    <property type="entry name" value="Ribonuclease H-like"/>
    <property type="match status" value="1"/>
</dbReference>
<gene>
    <name evidence="1" type="ORF">FYJ51_02635</name>
</gene>
<dbReference type="Gene3D" id="3.90.350.10">
    <property type="entry name" value="Transposase Inhibitor Protein From Tn5, Chain A, domain 1"/>
    <property type="match status" value="1"/>
</dbReference>
<dbReference type="RefSeq" id="WP_105303146.1">
    <property type="nucleotide sequence ID" value="NZ_VUMN01000003.1"/>
</dbReference>
<sequence>MYVLQTNDEEPASQVYADYKDRWSIETYHNYIKNDADFNALKMQDYDVQKRFDFIILVTGLIHSSLNGAVLCL</sequence>
<dbReference type="AlphaFoldDB" id="A0A7X2TEM2"/>
<evidence type="ECO:0000313" key="1">
    <source>
        <dbReference type="EMBL" id="MSS57799.1"/>
    </source>
</evidence>
<dbReference type="InterPro" id="IPR012337">
    <property type="entry name" value="RNaseH-like_sf"/>
</dbReference>
<name>A0A7X2TEM2_9FIRM</name>
<evidence type="ECO:0000313" key="2">
    <source>
        <dbReference type="Proteomes" id="UP000461880"/>
    </source>
</evidence>
<comment type="caution">
    <text evidence="1">The sequence shown here is derived from an EMBL/GenBank/DDBJ whole genome shotgun (WGS) entry which is preliminary data.</text>
</comment>
<accession>A0A7X2TEM2</accession>
<reference evidence="1 2" key="1">
    <citation type="submission" date="2019-08" db="EMBL/GenBank/DDBJ databases">
        <title>In-depth cultivation of the pig gut microbiome towards novel bacterial diversity and tailored functional studies.</title>
        <authorList>
            <person name="Wylensek D."/>
            <person name="Hitch T.C.A."/>
            <person name="Clavel T."/>
        </authorList>
    </citation>
    <scope>NUCLEOTIDE SEQUENCE [LARGE SCALE GENOMIC DNA]</scope>
    <source>
        <strain evidence="1 2">Oil+RF-744-GAM-WT-6</strain>
    </source>
</reference>
<organism evidence="1 2">
    <name type="scientific">Stecheria intestinalis</name>
    <dbReference type="NCBI Taxonomy" id="2606630"/>
    <lineage>
        <taxon>Bacteria</taxon>
        <taxon>Bacillati</taxon>
        <taxon>Bacillota</taxon>
        <taxon>Erysipelotrichia</taxon>
        <taxon>Erysipelotrichales</taxon>
        <taxon>Erysipelotrichaceae</taxon>
        <taxon>Stecheria</taxon>
    </lineage>
</organism>
<protein>
    <recommendedName>
        <fullName evidence="3">Transposase IS4-like domain-containing protein</fullName>
    </recommendedName>
</protein>